<name>A0A6J7E8P3_9ZZZZ</name>
<dbReference type="InterPro" id="IPR036597">
    <property type="entry name" value="Fido-like_dom_sf"/>
</dbReference>
<evidence type="ECO:0000313" key="2">
    <source>
        <dbReference type="EMBL" id="CAB4877500.1"/>
    </source>
</evidence>
<dbReference type="PANTHER" id="PTHR39426">
    <property type="entry name" value="HOMOLOGY TO DEATH-ON-CURING PROTEIN OF PHAGE P1"/>
    <property type="match status" value="1"/>
</dbReference>
<gene>
    <name evidence="2" type="ORF">UFOPK3381_01154</name>
</gene>
<organism evidence="2">
    <name type="scientific">freshwater metagenome</name>
    <dbReference type="NCBI Taxonomy" id="449393"/>
    <lineage>
        <taxon>unclassified sequences</taxon>
        <taxon>metagenomes</taxon>
        <taxon>ecological metagenomes</taxon>
    </lineage>
</organism>
<protein>
    <submittedName>
        <fullName evidence="2">Unannotated protein</fullName>
    </submittedName>
</protein>
<dbReference type="EMBL" id="CAFBLN010000067">
    <property type="protein sequence ID" value="CAB4877500.1"/>
    <property type="molecule type" value="Genomic_DNA"/>
</dbReference>
<dbReference type="InterPro" id="IPR006440">
    <property type="entry name" value="Doc"/>
</dbReference>
<dbReference type="AlphaFoldDB" id="A0A6J7E8P3"/>
<evidence type="ECO:0000259" key="1">
    <source>
        <dbReference type="PROSITE" id="PS51459"/>
    </source>
</evidence>
<proteinExistence type="predicted"/>
<reference evidence="2" key="1">
    <citation type="submission" date="2020-05" db="EMBL/GenBank/DDBJ databases">
        <authorList>
            <person name="Chiriac C."/>
            <person name="Salcher M."/>
            <person name="Ghai R."/>
            <person name="Kavagutti S V."/>
        </authorList>
    </citation>
    <scope>NUCLEOTIDE SEQUENCE</scope>
</reference>
<feature type="domain" description="Fido" evidence="1">
    <location>
        <begin position="6"/>
        <end position="123"/>
    </location>
</feature>
<dbReference type="Pfam" id="PF02661">
    <property type="entry name" value="Fic"/>
    <property type="match status" value="1"/>
</dbReference>
<dbReference type="PROSITE" id="PS51459">
    <property type="entry name" value="FIDO"/>
    <property type="match status" value="1"/>
</dbReference>
<dbReference type="InterPro" id="IPR053737">
    <property type="entry name" value="Type_II_TA_Toxin"/>
</dbReference>
<dbReference type="SUPFAM" id="SSF140931">
    <property type="entry name" value="Fic-like"/>
    <property type="match status" value="1"/>
</dbReference>
<dbReference type="GO" id="GO:0016301">
    <property type="term" value="F:kinase activity"/>
    <property type="evidence" value="ECO:0007669"/>
    <property type="project" value="InterPro"/>
</dbReference>
<dbReference type="PANTHER" id="PTHR39426:SF1">
    <property type="entry name" value="HOMOLOGY TO DEATH-ON-CURING PROTEIN OF PHAGE P1"/>
    <property type="match status" value="1"/>
</dbReference>
<accession>A0A6J7E8P3</accession>
<sequence>MRYVSLSEAILIAEHVTGISTRIISDSNRLHLLDSALHAPQTSFGGEELYPDFIDKAAILAVRIAGNHPLPDGNKRLAWMSLRVFLTHNNYDLAFTEDEAVELMLDVASGAVDHHYVADWIRARIIVPH</sequence>
<dbReference type="InterPro" id="IPR003812">
    <property type="entry name" value="Fido"/>
</dbReference>
<dbReference type="NCBIfam" id="TIGR01550">
    <property type="entry name" value="DOC_P1"/>
    <property type="match status" value="1"/>
</dbReference>
<dbReference type="Gene3D" id="1.20.120.1870">
    <property type="entry name" value="Fic/DOC protein, Fido domain"/>
    <property type="match status" value="1"/>
</dbReference>